<reference evidence="1 2" key="1">
    <citation type="submission" date="2015-12" db="EMBL/GenBank/DDBJ databases">
        <title>Draft genome sequence of Moniliophthora roreri, the causal agent of frosty pod rot of cacao.</title>
        <authorList>
            <person name="Aime M.C."/>
            <person name="Diaz-Valderrama J.R."/>
            <person name="Kijpornyongpan T."/>
            <person name="Phillips-Mora W."/>
        </authorList>
    </citation>
    <scope>NUCLEOTIDE SEQUENCE [LARGE SCALE GENOMIC DNA]</scope>
    <source>
        <strain evidence="1 2">MCA 2952</strain>
    </source>
</reference>
<name>A0A0W0FQI3_MONRR</name>
<evidence type="ECO:0000313" key="1">
    <source>
        <dbReference type="EMBL" id="KTB38530.1"/>
    </source>
</evidence>
<dbReference type="EMBL" id="LATX01001755">
    <property type="protein sequence ID" value="KTB38530.1"/>
    <property type="molecule type" value="Genomic_DNA"/>
</dbReference>
<comment type="caution">
    <text evidence="1">The sequence shown here is derived from an EMBL/GenBank/DDBJ whole genome shotgun (WGS) entry which is preliminary data.</text>
</comment>
<accession>A0A0W0FQI3</accession>
<protein>
    <submittedName>
        <fullName evidence="1">Uncharacterized protein</fullName>
    </submittedName>
</protein>
<organism evidence="1 2">
    <name type="scientific">Moniliophthora roreri</name>
    <name type="common">Frosty pod rot fungus</name>
    <name type="synonym">Monilia roreri</name>
    <dbReference type="NCBI Taxonomy" id="221103"/>
    <lineage>
        <taxon>Eukaryota</taxon>
        <taxon>Fungi</taxon>
        <taxon>Dikarya</taxon>
        <taxon>Basidiomycota</taxon>
        <taxon>Agaricomycotina</taxon>
        <taxon>Agaricomycetes</taxon>
        <taxon>Agaricomycetidae</taxon>
        <taxon>Agaricales</taxon>
        <taxon>Marasmiineae</taxon>
        <taxon>Marasmiaceae</taxon>
        <taxon>Moniliophthora</taxon>
    </lineage>
</organism>
<proteinExistence type="predicted"/>
<dbReference type="AlphaFoldDB" id="A0A0W0FQI3"/>
<dbReference type="Proteomes" id="UP000054988">
    <property type="component" value="Unassembled WGS sequence"/>
</dbReference>
<evidence type="ECO:0000313" key="2">
    <source>
        <dbReference type="Proteomes" id="UP000054988"/>
    </source>
</evidence>
<gene>
    <name evidence="1" type="ORF">WG66_8876</name>
</gene>
<sequence>MSFYNFDYNYPSSSSMTLEQTSAISSTPMSMPNNSYFTSPPSGAAVPLSSPDTIQARAYTNPSSFGERRGYSYTIAFEATKPIGQVTIAKGNLEPRAGALPRRTRKRVSTLPKVAVVTESKSFDLFVESSSSSPSSDDSDNDE</sequence>